<dbReference type="CTD" id="79863"/>
<dbReference type="InterPro" id="IPR039212">
    <property type="entry name" value="RBFA_mitochondrial"/>
</dbReference>
<accession>A0A6I8PQW8</accession>
<evidence type="ECO:0000313" key="4">
    <source>
        <dbReference type="RefSeq" id="XP_031759695.1"/>
    </source>
</evidence>
<evidence type="ECO:0000313" key="5">
    <source>
        <dbReference type="Xenbase" id="XB-GENE-6456333"/>
    </source>
</evidence>
<dbReference type="Xenbase" id="XB-GENE-6456333">
    <property type="gene designation" value="rbfa"/>
</dbReference>
<sequence length="356" mass="40203">MAGICVLRAAVRQARAEHLDLLAAGCRLLPGGHGPIPQYCRYVHSSIARAGKNMLAKFSSKSKKKFWYDSPSLGNPFANKPASLASLMKVQRKEKREDSVRIRALNSILYKALTDLLQTSAISQEVCDLNVELSKVSVSADFLVCRAYWMTSGNLDTDNQIELVLQKYAPQFRHLMLTHQVLGSVPQVVFVRDKEDAMVQEVERLLAIADFGENHDRELNSTSSGSTTVSQVTPASMFGIDHADLNKQILDYKRKMKDRIKESDHSTLSLKQQEQLAEIRKQKMLKKKKHKGTVHDEVDSLENYLLSKYNDTYPDEEAVVAEENELDFELEEEIKELEEEGKSENKDNTPVTSKNS</sequence>
<reference evidence="4" key="3">
    <citation type="submission" date="2025-04" db="UniProtKB">
        <authorList>
            <consortium name="RefSeq"/>
        </authorList>
    </citation>
    <scope>IDENTIFICATION</scope>
    <source>
        <strain evidence="4">Nigerian</strain>
        <tissue evidence="4">Liver and blood</tissue>
    </source>
</reference>
<dbReference type="InterPro" id="IPR023799">
    <property type="entry name" value="RbfA_dom_sf"/>
</dbReference>
<name>A0A6I8PQW8_XENTR</name>
<dbReference type="GeneID" id="733470"/>
<reference evidence="2" key="1">
    <citation type="journal article" date="2010" name="Science">
        <title>The genome of the Western clawed frog Xenopus tropicalis.</title>
        <authorList>
            <person name="Hellsten U."/>
            <person name="Harland R.M."/>
            <person name="Gilchrist M.J."/>
            <person name="Hendrix D."/>
            <person name="Jurka J."/>
            <person name="Kapitonov V."/>
            <person name="Ovcharenko I."/>
            <person name="Putnam N.H."/>
            <person name="Shu S."/>
            <person name="Taher L."/>
            <person name="Blitz I.L."/>
            <person name="Blumberg B."/>
            <person name="Dichmann D.S."/>
            <person name="Dubchak I."/>
            <person name="Amaya E."/>
            <person name="Detter J.C."/>
            <person name="Fletcher R."/>
            <person name="Gerhard D.S."/>
            <person name="Goodstein D."/>
            <person name="Graves T."/>
            <person name="Grigoriev I.V."/>
            <person name="Grimwood J."/>
            <person name="Kawashima T."/>
            <person name="Lindquist E."/>
            <person name="Lucas S.M."/>
            <person name="Mead P.E."/>
            <person name="Mitros T."/>
            <person name="Ogino H."/>
            <person name="Ohta Y."/>
            <person name="Poliakov A.V."/>
            <person name="Pollet N."/>
            <person name="Robert J."/>
            <person name="Salamov A."/>
            <person name="Sater A.K."/>
            <person name="Schmutz J."/>
            <person name="Terry A."/>
            <person name="Vize P.D."/>
            <person name="Warren W.C."/>
            <person name="Wells D."/>
            <person name="Wills A."/>
            <person name="Wilson R.K."/>
            <person name="Zimmerman L.B."/>
            <person name="Zorn A.M."/>
            <person name="Grainger R."/>
            <person name="Grammer T."/>
            <person name="Khokha M.K."/>
            <person name="Richardson P.M."/>
            <person name="Rokhsar D.S."/>
        </authorList>
    </citation>
    <scope>NUCLEOTIDE SEQUENCE [LARGE SCALE GENOMIC DNA]</scope>
    <source>
        <strain evidence="2">Nigerian</strain>
    </source>
</reference>
<dbReference type="Pfam" id="PF02033">
    <property type="entry name" value="RBFA"/>
    <property type="match status" value="1"/>
</dbReference>
<dbReference type="AGR" id="Xenbase:XB-GENE-6456333"/>
<dbReference type="Bgee" id="ENSXETG00000030939">
    <property type="expression patterns" value="Expressed in ovary and 12 other cell types or tissues"/>
</dbReference>
<dbReference type="Gene3D" id="3.30.300.20">
    <property type="match status" value="1"/>
</dbReference>
<evidence type="ECO:0000256" key="1">
    <source>
        <dbReference type="SAM" id="MobiDB-lite"/>
    </source>
</evidence>
<proteinExistence type="predicted"/>
<dbReference type="InterPro" id="IPR015946">
    <property type="entry name" value="KH_dom-like_a/b"/>
</dbReference>
<dbReference type="InterPro" id="IPR000238">
    <property type="entry name" value="RbfA"/>
</dbReference>
<dbReference type="GO" id="GO:0006364">
    <property type="term" value="P:rRNA processing"/>
    <property type="evidence" value="ECO:0007669"/>
    <property type="project" value="InterPro"/>
</dbReference>
<dbReference type="PANTHER" id="PTHR14725">
    <property type="entry name" value="RIBOSOME-BINDING FACTOR A, MITOCHONDRIAL-RELATED"/>
    <property type="match status" value="1"/>
</dbReference>
<dbReference type="RefSeq" id="XP_031759695.1">
    <property type="nucleotide sequence ID" value="XM_031903835.1"/>
</dbReference>
<dbReference type="GeneTree" id="ENSGT00390000011362"/>
<dbReference type="SUPFAM" id="SSF89919">
    <property type="entry name" value="Ribosome-binding factor A, RbfA"/>
    <property type="match status" value="1"/>
</dbReference>
<organism evidence="2">
    <name type="scientific">Xenopus tropicalis</name>
    <name type="common">Western clawed frog</name>
    <name type="synonym">Silurana tropicalis</name>
    <dbReference type="NCBI Taxonomy" id="8364"/>
    <lineage>
        <taxon>Eukaryota</taxon>
        <taxon>Metazoa</taxon>
        <taxon>Chordata</taxon>
        <taxon>Craniata</taxon>
        <taxon>Vertebrata</taxon>
        <taxon>Euteleostomi</taxon>
        <taxon>Amphibia</taxon>
        <taxon>Batrachia</taxon>
        <taxon>Anura</taxon>
        <taxon>Pipoidea</taxon>
        <taxon>Pipidae</taxon>
        <taxon>Xenopodinae</taxon>
        <taxon>Xenopus</taxon>
        <taxon>Silurana</taxon>
    </lineage>
</organism>
<feature type="region of interest" description="Disordered" evidence="1">
    <location>
        <begin position="334"/>
        <end position="356"/>
    </location>
</feature>
<reference evidence="2" key="2">
    <citation type="submission" date="2020-05" db="UniProtKB">
        <authorList>
            <consortium name="Ensembl"/>
        </authorList>
    </citation>
    <scope>IDENTIFICATION</scope>
</reference>
<keyword evidence="3" id="KW-1185">Reference proteome</keyword>
<dbReference type="PANTHER" id="PTHR14725:SF0">
    <property type="entry name" value="RIBOSOME-BINDING FACTOR A, MITOCHONDRIAL-RELATED"/>
    <property type="match status" value="1"/>
</dbReference>
<dbReference type="KEGG" id="xtr:733470"/>
<dbReference type="Proteomes" id="UP000008143">
    <property type="component" value="Chromosome 6"/>
</dbReference>
<dbReference type="Ensembl" id="ENSXETT00000063961">
    <property type="protein sequence ID" value="ENSXETP00000062297"/>
    <property type="gene ID" value="ENSXETG00000030939"/>
</dbReference>
<dbReference type="OMA" id="FGPPEDQ"/>
<gene>
    <name evidence="2 4 5" type="primary">rbfa</name>
</gene>
<evidence type="ECO:0000313" key="2">
    <source>
        <dbReference type="Ensembl" id="ENSXETP00000062297"/>
    </source>
</evidence>
<dbReference type="OrthoDB" id="418445at2759"/>
<dbReference type="AlphaFoldDB" id="A0A6I8PQW8"/>
<evidence type="ECO:0000313" key="3">
    <source>
        <dbReference type="Proteomes" id="UP000008143"/>
    </source>
</evidence>
<protein>
    <submittedName>
        <fullName evidence="2">Ribosome binding factor A</fullName>
    </submittedName>
    <submittedName>
        <fullName evidence="4">Ribosome-binding factor A, mitochondrial isoform X1</fullName>
    </submittedName>
</protein>